<accession>A0AA86MQ18</accession>
<evidence type="ECO:0000259" key="1">
    <source>
        <dbReference type="PROSITE" id="PS51459"/>
    </source>
</evidence>
<protein>
    <submittedName>
        <fullName evidence="3">Death on curing protein</fullName>
    </submittedName>
</protein>
<proteinExistence type="predicted"/>
<dbReference type="InterPro" id="IPR036597">
    <property type="entry name" value="Fido-like_dom_sf"/>
</dbReference>
<dbReference type="AlphaFoldDB" id="A0AA86MQ18"/>
<dbReference type="Pfam" id="PF02661">
    <property type="entry name" value="Fic"/>
    <property type="match status" value="1"/>
</dbReference>
<dbReference type="Proteomes" id="UP000789738">
    <property type="component" value="Unassembled WGS sequence"/>
</dbReference>
<dbReference type="GO" id="GO:0016301">
    <property type="term" value="F:kinase activity"/>
    <property type="evidence" value="ECO:0007669"/>
    <property type="project" value="InterPro"/>
</dbReference>
<feature type="domain" description="Fido" evidence="1">
    <location>
        <begin position="4"/>
        <end position="100"/>
    </location>
</feature>
<dbReference type="InterPro" id="IPR006440">
    <property type="entry name" value="Doc"/>
</dbReference>
<sequence>MILLEKEHIYMIHNTAIENFGGENGIFNNTDDKIESILSQQYGYFEYDKYPTIFDKCAMLSYFFVKDYCFRDGNKRVSAYMIQVFLDLNGYELTMTNEEL</sequence>
<dbReference type="NCBIfam" id="TIGR01550">
    <property type="entry name" value="DOC_P1"/>
    <property type="match status" value="1"/>
</dbReference>
<evidence type="ECO:0000313" key="4">
    <source>
        <dbReference type="Proteomes" id="UP000789738"/>
    </source>
</evidence>
<dbReference type="InterPro" id="IPR053737">
    <property type="entry name" value="Type_II_TA_Toxin"/>
</dbReference>
<evidence type="ECO:0000313" key="3">
    <source>
        <dbReference type="EMBL" id="CAI3652614.1"/>
    </source>
</evidence>
<dbReference type="PANTHER" id="PTHR39426:SF1">
    <property type="entry name" value="HOMOLOGY TO DEATH-ON-CURING PROTEIN OF PHAGE P1"/>
    <property type="match status" value="1"/>
</dbReference>
<organism evidence="2 4">
    <name type="scientific">Clostridium neonatale</name>
    <dbReference type="NCBI Taxonomy" id="137838"/>
    <lineage>
        <taxon>Bacteria</taxon>
        <taxon>Bacillati</taxon>
        <taxon>Bacillota</taxon>
        <taxon>Clostridia</taxon>
        <taxon>Eubacteriales</taxon>
        <taxon>Clostridiaceae</taxon>
        <taxon>Clostridium</taxon>
    </lineage>
</organism>
<reference evidence="3" key="2">
    <citation type="submission" date="2022-10" db="EMBL/GenBank/DDBJ databases">
        <authorList>
            <person name="Aires J."/>
            <person name="Mesa V."/>
        </authorList>
    </citation>
    <scope>NUCLEOTIDE SEQUENCE</scope>
    <source>
        <strain evidence="3">Clostridium neonatale JD116</strain>
    </source>
</reference>
<dbReference type="PANTHER" id="PTHR39426">
    <property type="entry name" value="HOMOLOGY TO DEATH-ON-CURING PROTEIN OF PHAGE P1"/>
    <property type="match status" value="1"/>
</dbReference>
<name>A0AA86MQ18_9CLOT</name>
<dbReference type="InterPro" id="IPR003812">
    <property type="entry name" value="Fido"/>
</dbReference>
<dbReference type="RefSeq" id="WP_230141013.1">
    <property type="nucleotide sequence ID" value="NZ_CAKJVE010000001.1"/>
</dbReference>
<dbReference type="Proteomes" id="UP001189143">
    <property type="component" value="Unassembled WGS sequence"/>
</dbReference>
<dbReference type="EMBL" id="CAKJVE010000001">
    <property type="protein sequence ID" value="CAG9701549.1"/>
    <property type="molecule type" value="Genomic_DNA"/>
</dbReference>
<dbReference type="EMBL" id="CAMTCP010000253">
    <property type="protein sequence ID" value="CAI3652614.1"/>
    <property type="molecule type" value="Genomic_DNA"/>
</dbReference>
<reference evidence="2" key="1">
    <citation type="submission" date="2021-10" db="EMBL/GenBank/DDBJ databases">
        <authorList>
            <person name="Mesa V."/>
        </authorList>
    </citation>
    <scope>NUCLEOTIDE SEQUENCE</scope>
    <source>
        <strain evidence="2">CC3_PB</strain>
    </source>
</reference>
<dbReference type="Gene3D" id="1.20.120.1870">
    <property type="entry name" value="Fic/DOC protein, Fido domain"/>
    <property type="match status" value="1"/>
</dbReference>
<gene>
    <name evidence="3" type="ORF">CNEO2_540010</name>
    <name evidence="2" type="ORF">CNEO_10083</name>
</gene>
<dbReference type="PROSITE" id="PS51459">
    <property type="entry name" value="FIDO"/>
    <property type="match status" value="1"/>
</dbReference>
<evidence type="ECO:0000313" key="2">
    <source>
        <dbReference type="EMBL" id="CAG9701549.1"/>
    </source>
</evidence>
<dbReference type="SUPFAM" id="SSF140931">
    <property type="entry name" value="Fic-like"/>
    <property type="match status" value="1"/>
</dbReference>
<comment type="caution">
    <text evidence="2">The sequence shown here is derived from an EMBL/GenBank/DDBJ whole genome shotgun (WGS) entry which is preliminary data.</text>
</comment>